<name>A0A5N5GTR1_9ROSA</name>
<reference evidence="1 2" key="3">
    <citation type="submission" date="2019-11" db="EMBL/GenBank/DDBJ databases">
        <title>A de novo genome assembly of a pear dwarfing rootstock.</title>
        <authorList>
            <person name="Wang F."/>
            <person name="Wang J."/>
            <person name="Li S."/>
            <person name="Zhang Y."/>
            <person name="Fang M."/>
            <person name="Ma L."/>
            <person name="Zhao Y."/>
            <person name="Jiang S."/>
        </authorList>
    </citation>
    <scope>NUCLEOTIDE SEQUENCE [LARGE SCALE GENOMIC DNA]</scope>
    <source>
        <strain evidence="1">S2</strain>
        <tissue evidence="1">Leaf</tissue>
    </source>
</reference>
<accession>A0A5N5GTR1</accession>
<gene>
    <name evidence="1" type="ORF">D8674_014875</name>
</gene>
<comment type="caution">
    <text evidence="1">The sequence shown here is derived from an EMBL/GenBank/DDBJ whole genome shotgun (WGS) entry which is preliminary data.</text>
</comment>
<evidence type="ECO:0000313" key="2">
    <source>
        <dbReference type="Proteomes" id="UP000327157"/>
    </source>
</evidence>
<proteinExistence type="predicted"/>
<protein>
    <submittedName>
        <fullName evidence="1">Copper transporter 5.1-like</fullName>
    </submittedName>
</protein>
<dbReference type="EMBL" id="SMOL01000401">
    <property type="protein sequence ID" value="KAB2619006.1"/>
    <property type="molecule type" value="Genomic_DNA"/>
</dbReference>
<dbReference type="Proteomes" id="UP000327157">
    <property type="component" value="Chromosome 15"/>
</dbReference>
<keyword evidence="2" id="KW-1185">Reference proteome</keyword>
<reference evidence="2" key="2">
    <citation type="submission" date="2019-10" db="EMBL/GenBank/DDBJ databases">
        <title>A de novo genome assembly of a pear dwarfing rootstock.</title>
        <authorList>
            <person name="Wang F."/>
            <person name="Wang J."/>
            <person name="Li S."/>
            <person name="Zhang Y."/>
            <person name="Fang M."/>
            <person name="Ma L."/>
            <person name="Zhao Y."/>
            <person name="Jiang S."/>
        </authorList>
    </citation>
    <scope>NUCLEOTIDE SEQUENCE [LARGE SCALE GENOMIC DNA]</scope>
</reference>
<sequence>MATNTPLLNMIASRIMYLSMAASSGVRIGSSYSDFGEDEEVARSIHTRRFSRYW</sequence>
<evidence type="ECO:0000313" key="1">
    <source>
        <dbReference type="EMBL" id="KAB2619006.1"/>
    </source>
</evidence>
<dbReference type="AlphaFoldDB" id="A0A5N5GTR1"/>
<organism evidence="1 2">
    <name type="scientific">Pyrus ussuriensis x Pyrus communis</name>
    <dbReference type="NCBI Taxonomy" id="2448454"/>
    <lineage>
        <taxon>Eukaryota</taxon>
        <taxon>Viridiplantae</taxon>
        <taxon>Streptophyta</taxon>
        <taxon>Embryophyta</taxon>
        <taxon>Tracheophyta</taxon>
        <taxon>Spermatophyta</taxon>
        <taxon>Magnoliopsida</taxon>
        <taxon>eudicotyledons</taxon>
        <taxon>Gunneridae</taxon>
        <taxon>Pentapetalae</taxon>
        <taxon>rosids</taxon>
        <taxon>fabids</taxon>
        <taxon>Rosales</taxon>
        <taxon>Rosaceae</taxon>
        <taxon>Amygdaloideae</taxon>
        <taxon>Maleae</taxon>
        <taxon>Pyrus</taxon>
    </lineage>
</organism>
<reference evidence="1 2" key="1">
    <citation type="submission" date="2019-09" db="EMBL/GenBank/DDBJ databases">
        <authorList>
            <person name="Ou C."/>
        </authorList>
    </citation>
    <scope>NUCLEOTIDE SEQUENCE [LARGE SCALE GENOMIC DNA]</scope>
    <source>
        <strain evidence="1">S2</strain>
        <tissue evidence="1">Leaf</tissue>
    </source>
</reference>